<comment type="cofactor">
    <cofactor evidence="1">
        <name>Zn(2+)</name>
        <dbReference type="ChEBI" id="CHEBI:29105"/>
    </cofactor>
</comment>
<organism evidence="6 7">
    <name type="scientific">Streptomyces yanii</name>
    <dbReference type="NCBI Taxonomy" id="78510"/>
    <lineage>
        <taxon>Bacteria</taxon>
        <taxon>Bacillati</taxon>
        <taxon>Actinomycetota</taxon>
        <taxon>Actinomycetes</taxon>
        <taxon>Kitasatosporales</taxon>
        <taxon>Streptomycetaceae</taxon>
        <taxon>Streptomyces</taxon>
    </lineage>
</organism>
<evidence type="ECO:0000256" key="3">
    <source>
        <dbReference type="ARBA" id="ARBA00022801"/>
    </source>
</evidence>
<feature type="domain" description="Peptidase M20 dimerisation" evidence="5">
    <location>
        <begin position="205"/>
        <end position="301"/>
    </location>
</feature>
<dbReference type="Gene3D" id="3.40.630.10">
    <property type="entry name" value="Zn peptidases"/>
    <property type="match status" value="1"/>
</dbReference>
<dbReference type="InterPro" id="IPR001261">
    <property type="entry name" value="ArgE/DapE_CS"/>
</dbReference>
<dbReference type="PANTHER" id="PTHR43808:SF9">
    <property type="entry name" value="BLL0789 PROTEIN"/>
    <property type="match status" value="1"/>
</dbReference>
<proteinExistence type="predicted"/>
<dbReference type="InterPro" id="IPR002933">
    <property type="entry name" value="Peptidase_M20"/>
</dbReference>
<gene>
    <name evidence="6" type="ORF">ACFFTL_31040</name>
</gene>
<keyword evidence="4" id="KW-0862">Zinc</keyword>
<keyword evidence="3" id="KW-0378">Hydrolase</keyword>
<accession>A0ABV5RFJ3</accession>
<comment type="caution">
    <text evidence="6">The sequence shown here is derived from an EMBL/GenBank/DDBJ whole genome shotgun (WGS) entry which is preliminary data.</text>
</comment>
<keyword evidence="2" id="KW-0479">Metal-binding</keyword>
<evidence type="ECO:0000313" key="6">
    <source>
        <dbReference type="EMBL" id="MFB9576603.1"/>
    </source>
</evidence>
<dbReference type="PIRSF" id="PIRSF037238">
    <property type="entry name" value="Carboxypeptidase_G2"/>
    <property type="match status" value="1"/>
</dbReference>
<dbReference type="PANTHER" id="PTHR43808">
    <property type="entry name" value="ACETYLORNITHINE DEACETYLASE"/>
    <property type="match status" value="1"/>
</dbReference>
<evidence type="ECO:0000256" key="2">
    <source>
        <dbReference type="ARBA" id="ARBA00022723"/>
    </source>
</evidence>
<evidence type="ECO:0000256" key="4">
    <source>
        <dbReference type="ARBA" id="ARBA00022833"/>
    </source>
</evidence>
<protein>
    <submittedName>
        <fullName evidence="6">M20/M25/M40 family metallo-hydrolase</fullName>
    </submittedName>
</protein>
<dbReference type="PROSITE" id="PS00758">
    <property type="entry name" value="ARGE_DAPE_CPG2_1"/>
    <property type="match status" value="1"/>
</dbReference>
<dbReference type="InterPro" id="IPR050072">
    <property type="entry name" value="Peptidase_M20A"/>
</dbReference>
<evidence type="ECO:0000256" key="1">
    <source>
        <dbReference type="ARBA" id="ARBA00001947"/>
    </source>
</evidence>
<dbReference type="RefSeq" id="WP_345517098.1">
    <property type="nucleotide sequence ID" value="NZ_BAAAXD010000044.1"/>
</dbReference>
<dbReference type="SUPFAM" id="SSF55031">
    <property type="entry name" value="Bacterial exopeptidase dimerisation domain"/>
    <property type="match status" value="1"/>
</dbReference>
<dbReference type="InterPro" id="IPR036264">
    <property type="entry name" value="Bact_exopeptidase_dim_dom"/>
</dbReference>
<keyword evidence="7" id="KW-1185">Reference proteome</keyword>
<dbReference type="Pfam" id="PF07687">
    <property type="entry name" value="M20_dimer"/>
    <property type="match status" value="1"/>
</dbReference>
<evidence type="ECO:0000259" key="5">
    <source>
        <dbReference type="Pfam" id="PF07687"/>
    </source>
</evidence>
<dbReference type="InterPro" id="IPR017150">
    <property type="entry name" value="Pept_M20_glutamate_carboxypep"/>
</dbReference>
<sequence>MSAPVRQQGTAARTAALLLPGAVALHDRYLAELEHLVSIDSGSYSPDGVNQVAAWTVRRLTSLGFAVDRVPVTAEGRETCFGDLVVGRLRGQLPVERGGRRILLAGHMDTVFDDGTAADRPFRRSGPLAHGPGVSDDKGGLLAGLTAVELLLRRGMLDFAELVFLATPDEEVGSPASRPVTVSLSHGIHYALGLECARENGDLVVARKGVADFVITVTGRAAHAGIEPERGANAALAAAHLLIDCQQMNGRWGDVSVNVGMMRAGSRINIVCPEAELHVEVRSSTDTGIRLARQAIEAAAASLSVPGATATVRQTEAIPAMEDTPAARAMLTHALEAGRELAIDLGAAATGGVGDANTIAGAGVPTLDGLGPVGGGDHGPDEWLDVTTVPRRVALLAALIVALGDTGGH</sequence>
<evidence type="ECO:0000313" key="7">
    <source>
        <dbReference type="Proteomes" id="UP001589710"/>
    </source>
</evidence>
<dbReference type="SUPFAM" id="SSF53187">
    <property type="entry name" value="Zn-dependent exopeptidases"/>
    <property type="match status" value="1"/>
</dbReference>
<dbReference type="Gene3D" id="3.30.70.360">
    <property type="match status" value="1"/>
</dbReference>
<dbReference type="InterPro" id="IPR011650">
    <property type="entry name" value="Peptidase_M20_dimer"/>
</dbReference>
<name>A0ABV5RFJ3_9ACTN</name>
<reference evidence="6 7" key="1">
    <citation type="submission" date="2024-09" db="EMBL/GenBank/DDBJ databases">
        <authorList>
            <person name="Sun Q."/>
            <person name="Mori K."/>
        </authorList>
    </citation>
    <scope>NUCLEOTIDE SEQUENCE [LARGE SCALE GENOMIC DNA]</scope>
    <source>
        <strain evidence="6 7">JCM 3331</strain>
    </source>
</reference>
<dbReference type="EMBL" id="JBHMCG010000137">
    <property type="protein sequence ID" value="MFB9576603.1"/>
    <property type="molecule type" value="Genomic_DNA"/>
</dbReference>
<dbReference type="Pfam" id="PF01546">
    <property type="entry name" value="Peptidase_M20"/>
    <property type="match status" value="1"/>
</dbReference>
<dbReference type="Proteomes" id="UP001589710">
    <property type="component" value="Unassembled WGS sequence"/>
</dbReference>